<dbReference type="GeneID" id="92517019"/>
<keyword evidence="1" id="KW-0472">Membrane</keyword>
<dbReference type="RefSeq" id="XP_067180711.1">
    <property type="nucleotide sequence ID" value="XM_067324507.1"/>
</dbReference>
<dbReference type="KEGG" id="lmat:92517019"/>
<reference evidence="3" key="2">
    <citation type="journal article" date="2021" name="Sci. Data">
        <title>Chromosome-scale genome sequencing, assembly and annotation of six genomes from subfamily Leishmaniinae.</title>
        <authorList>
            <person name="Almutairi H."/>
            <person name="Urbaniak M.D."/>
            <person name="Bates M.D."/>
            <person name="Jariyapan N."/>
            <person name="Kwakye-Nuako G."/>
            <person name="Thomaz Soccol V."/>
            <person name="Al-Salem W.S."/>
            <person name="Dillon R.J."/>
            <person name="Bates P.A."/>
            <person name="Gatherer D."/>
        </authorList>
    </citation>
    <scope>NUCLEOTIDE SEQUENCE [LARGE SCALE GENOMIC DNA]</scope>
</reference>
<dbReference type="Proteomes" id="UP000673552">
    <property type="component" value="Unassembled WGS sequence"/>
</dbReference>
<evidence type="ECO:0000256" key="1">
    <source>
        <dbReference type="SAM" id="Phobius"/>
    </source>
</evidence>
<keyword evidence="1" id="KW-0812">Transmembrane</keyword>
<dbReference type="AlphaFoldDB" id="A0A836H3B1"/>
<sequence length="140" mass="15033">MILGVGAGTFAVLVSVGVAIAIALVGSHLAPQSALFFIVGCASFPFIVYGCILTAPHGPIADSITPSEATHYRERPLPSNTDLIDTFAPVRIVIVTLMAVATVSGLAFHLFTLMNSPPYEAPRVRCLRQRLEEAHPSWYR</sequence>
<keyword evidence="1" id="KW-1133">Transmembrane helix</keyword>
<accession>A0A836H3B1</accession>
<dbReference type="OrthoDB" id="251327at2759"/>
<evidence type="ECO:0000313" key="2">
    <source>
        <dbReference type="EMBL" id="KAG5485039.1"/>
    </source>
</evidence>
<name>A0A836H3B1_9TRYP</name>
<feature type="transmembrane region" description="Helical" evidence="1">
    <location>
        <begin position="92"/>
        <end position="113"/>
    </location>
</feature>
<organism evidence="2 3">
    <name type="scientific">Leishmania martiniquensis</name>
    <dbReference type="NCBI Taxonomy" id="1580590"/>
    <lineage>
        <taxon>Eukaryota</taxon>
        <taxon>Discoba</taxon>
        <taxon>Euglenozoa</taxon>
        <taxon>Kinetoplastea</taxon>
        <taxon>Metakinetoplastina</taxon>
        <taxon>Trypanosomatida</taxon>
        <taxon>Trypanosomatidae</taxon>
        <taxon>Leishmaniinae</taxon>
        <taxon>Leishmania</taxon>
    </lineage>
</organism>
<feature type="transmembrane region" description="Helical" evidence="1">
    <location>
        <begin position="34"/>
        <end position="55"/>
    </location>
</feature>
<gene>
    <name evidence="2" type="ORF">LSCM1_07119</name>
</gene>
<proteinExistence type="predicted"/>
<comment type="caution">
    <text evidence="2">The sequence shown here is derived from an EMBL/GenBank/DDBJ whole genome shotgun (WGS) entry which is preliminary data.</text>
</comment>
<protein>
    <submittedName>
        <fullName evidence="2">Uncharacterized protein</fullName>
    </submittedName>
</protein>
<keyword evidence="3" id="KW-1185">Reference proteome</keyword>
<evidence type="ECO:0000313" key="3">
    <source>
        <dbReference type="Proteomes" id="UP000673552"/>
    </source>
</evidence>
<dbReference type="SMR" id="A0A836H3B1"/>
<reference evidence="3" key="1">
    <citation type="journal article" date="2021" name="Microbiol. Resour. Announc.">
        <title>LGAAP: Leishmaniinae Genome Assembly and Annotation Pipeline.</title>
        <authorList>
            <person name="Almutairi H."/>
            <person name="Urbaniak M.D."/>
            <person name="Bates M.D."/>
            <person name="Jariyapan N."/>
            <person name="Kwakye-Nuako G."/>
            <person name="Thomaz-Soccol V."/>
            <person name="Al-Salem W.S."/>
            <person name="Dillon R.J."/>
            <person name="Bates P.A."/>
            <person name="Gatherer D."/>
        </authorList>
    </citation>
    <scope>NUCLEOTIDE SEQUENCE [LARGE SCALE GENOMIC DNA]</scope>
</reference>
<feature type="transmembrane region" description="Helical" evidence="1">
    <location>
        <begin position="6"/>
        <end position="27"/>
    </location>
</feature>
<dbReference type="EMBL" id="JAFEUZ010000010">
    <property type="protein sequence ID" value="KAG5485039.1"/>
    <property type="molecule type" value="Genomic_DNA"/>
</dbReference>